<reference evidence="2" key="1">
    <citation type="journal article" date="2019" name="Microbiol. Resour. Announc.">
        <title>Complete Genome Sequence of Halomonas olivaria, a Moderately Halophilic Bacterium Isolated from Olive Processing Effluents, Obtained by Nanopore Sequencing.</title>
        <authorList>
            <person name="Nagata S."/>
            <person name="Ii K.M."/>
            <person name="Tsukimi T."/>
            <person name="Miura M.C."/>
            <person name="Galipon J."/>
            <person name="Arakawa K."/>
        </authorList>
    </citation>
    <scope>NUCLEOTIDE SEQUENCE [LARGE SCALE GENOMIC DNA]</scope>
    <source>
        <strain evidence="2">TYRC17</strain>
    </source>
</reference>
<organism evidence="1 2">
    <name type="scientific">Vreelandella olivaria</name>
    <dbReference type="NCBI Taxonomy" id="390919"/>
    <lineage>
        <taxon>Bacteria</taxon>
        <taxon>Pseudomonadati</taxon>
        <taxon>Pseudomonadota</taxon>
        <taxon>Gammaproteobacteria</taxon>
        <taxon>Oceanospirillales</taxon>
        <taxon>Halomonadaceae</taxon>
        <taxon>Vreelandella</taxon>
    </lineage>
</organism>
<dbReference type="InterPro" id="IPR011013">
    <property type="entry name" value="Gal_mutarotase_sf_dom"/>
</dbReference>
<evidence type="ECO:0000313" key="1">
    <source>
        <dbReference type="EMBL" id="BBI53502.1"/>
    </source>
</evidence>
<keyword evidence="2" id="KW-1185">Reference proteome</keyword>
<dbReference type="PANTHER" id="PTHR10091">
    <property type="entry name" value="ALDOSE-1-EPIMERASE"/>
    <property type="match status" value="1"/>
</dbReference>
<gene>
    <name evidence="1" type="ORF">HORIV_59230</name>
</gene>
<name>A0ABN5X319_9GAMM</name>
<evidence type="ECO:0000313" key="2">
    <source>
        <dbReference type="Proteomes" id="UP000289555"/>
    </source>
</evidence>
<dbReference type="SUPFAM" id="SSF74650">
    <property type="entry name" value="Galactose mutarotase-like"/>
    <property type="match status" value="1"/>
</dbReference>
<sequence length="89" mass="9670">MINAPEFTPVNDSLIPTGEIRSVDGTPFDFTQATTIGERIDQENEQLDFGGGYDHNFVLARDNAAADELVLAAKVWGAGERPHGGNHHH</sequence>
<dbReference type="InterPro" id="IPR008183">
    <property type="entry name" value="Aldose_1/G6P_1-epimerase"/>
</dbReference>
<dbReference type="EMBL" id="AP019416">
    <property type="protein sequence ID" value="BBI53502.1"/>
    <property type="molecule type" value="Genomic_DNA"/>
</dbReference>
<protein>
    <submittedName>
        <fullName evidence="1">Uncharacterized protein</fullName>
    </submittedName>
</protein>
<dbReference type="Pfam" id="PF01263">
    <property type="entry name" value="Aldose_epim"/>
    <property type="match status" value="1"/>
</dbReference>
<proteinExistence type="predicted"/>
<accession>A0ABN5X319</accession>
<dbReference type="Proteomes" id="UP000289555">
    <property type="component" value="Chromosome"/>
</dbReference>
<dbReference type="Gene3D" id="2.70.98.10">
    <property type="match status" value="1"/>
</dbReference>
<dbReference type="InterPro" id="IPR014718">
    <property type="entry name" value="GH-type_carb-bd"/>
</dbReference>
<dbReference type="PANTHER" id="PTHR10091:SF0">
    <property type="entry name" value="GALACTOSE MUTAROTASE"/>
    <property type="match status" value="1"/>
</dbReference>